<dbReference type="EMBL" id="JXQQ01000010">
    <property type="protein sequence ID" value="KIQ35414.1"/>
    <property type="molecule type" value="Genomic_DNA"/>
</dbReference>
<dbReference type="PROSITE" id="PS50949">
    <property type="entry name" value="HTH_GNTR"/>
    <property type="match status" value="1"/>
</dbReference>
<dbReference type="AlphaFoldDB" id="A0A0D0MX12"/>
<dbReference type="InterPro" id="IPR036390">
    <property type="entry name" value="WH_DNA-bd_sf"/>
</dbReference>
<evidence type="ECO:0000256" key="3">
    <source>
        <dbReference type="ARBA" id="ARBA00023163"/>
    </source>
</evidence>
<dbReference type="SMART" id="SM00895">
    <property type="entry name" value="FCD"/>
    <property type="match status" value="1"/>
</dbReference>
<dbReference type="SUPFAM" id="SSF48008">
    <property type="entry name" value="GntR ligand-binding domain-like"/>
    <property type="match status" value="1"/>
</dbReference>
<dbReference type="Gene3D" id="1.10.10.10">
    <property type="entry name" value="Winged helix-like DNA-binding domain superfamily/Winged helix DNA-binding domain"/>
    <property type="match status" value="1"/>
</dbReference>
<dbReference type="PANTHER" id="PTHR43537:SF24">
    <property type="entry name" value="GLUCONATE OPERON TRANSCRIPTIONAL REPRESSOR"/>
    <property type="match status" value="1"/>
</dbReference>
<feature type="domain" description="HTH gntR-type" evidence="4">
    <location>
        <begin position="13"/>
        <end position="79"/>
    </location>
</feature>
<evidence type="ECO:0000313" key="6">
    <source>
        <dbReference type="Proteomes" id="UP000032067"/>
    </source>
</evidence>
<dbReference type="InterPro" id="IPR036388">
    <property type="entry name" value="WH-like_DNA-bd_sf"/>
</dbReference>
<dbReference type="InterPro" id="IPR000524">
    <property type="entry name" value="Tscrpt_reg_HTH_GntR"/>
</dbReference>
<dbReference type="PANTHER" id="PTHR43537">
    <property type="entry name" value="TRANSCRIPTIONAL REGULATOR, GNTR FAMILY"/>
    <property type="match status" value="1"/>
</dbReference>
<comment type="caution">
    <text evidence="5">The sequence shown here is derived from an EMBL/GenBank/DDBJ whole genome shotgun (WGS) entry which is preliminary data.</text>
</comment>
<dbReference type="GO" id="GO:0003677">
    <property type="term" value="F:DNA binding"/>
    <property type="evidence" value="ECO:0007669"/>
    <property type="project" value="UniProtKB-KW"/>
</dbReference>
<dbReference type="Gene3D" id="1.20.120.530">
    <property type="entry name" value="GntR ligand-binding domain-like"/>
    <property type="match status" value="1"/>
</dbReference>
<protein>
    <recommendedName>
        <fullName evidence="4">HTH gntR-type domain-containing protein</fullName>
    </recommendedName>
</protein>
<dbReference type="SUPFAM" id="SSF46785">
    <property type="entry name" value="Winged helix' DNA-binding domain"/>
    <property type="match status" value="1"/>
</dbReference>
<dbReference type="Pfam" id="PF07729">
    <property type="entry name" value="FCD"/>
    <property type="match status" value="1"/>
</dbReference>
<dbReference type="OrthoDB" id="7003764at2"/>
<proteinExistence type="predicted"/>
<keyword evidence="1" id="KW-0805">Transcription regulation</keyword>
<sequence length="225" mass="24621">MQVREENTAIAQPSLSTAAYDYLLARLRSGIPGASERLVEADIANHLGVSRVPVRQALLQLVAEGYLVSTPRGYKVPTLTPQDVDDVFELRLLLEPRAAALAARDVTPTQLHQVDLATAEAQRAHEMNDAIGAFGAGRLFRDAWLAAVRNTRLASGIARYADQVALVRRMTLGDPQRRLAVIAGYRELRDAFARKDSVAAHDAMLRMVIAAQRDFAATVRNPVQS</sequence>
<dbReference type="InterPro" id="IPR011711">
    <property type="entry name" value="GntR_C"/>
</dbReference>
<evidence type="ECO:0000256" key="1">
    <source>
        <dbReference type="ARBA" id="ARBA00023015"/>
    </source>
</evidence>
<dbReference type="SMART" id="SM00345">
    <property type="entry name" value="HTH_GNTR"/>
    <property type="match status" value="1"/>
</dbReference>
<evidence type="ECO:0000313" key="5">
    <source>
        <dbReference type="EMBL" id="KIQ35414.1"/>
    </source>
</evidence>
<keyword evidence="2" id="KW-0238">DNA-binding</keyword>
<name>A0A0D0MX12_VARPD</name>
<keyword evidence="3" id="KW-0804">Transcription</keyword>
<dbReference type="Pfam" id="PF00392">
    <property type="entry name" value="GntR"/>
    <property type="match status" value="1"/>
</dbReference>
<dbReference type="InterPro" id="IPR008920">
    <property type="entry name" value="TF_FadR/GntR_C"/>
</dbReference>
<evidence type="ECO:0000259" key="4">
    <source>
        <dbReference type="PROSITE" id="PS50949"/>
    </source>
</evidence>
<gene>
    <name evidence="5" type="ORF">RT97_06105</name>
</gene>
<evidence type="ECO:0000256" key="2">
    <source>
        <dbReference type="ARBA" id="ARBA00023125"/>
    </source>
</evidence>
<dbReference type="Proteomes" id="UP000032067">
    <property type="component" value="Unassembled WGS sequence"/>
</dbReference>
<organism evidence="5 6">
    <name type="scientific">Variovorax paradoxus</name>
    <dbReference type="NCBI Taxonomy" id="34073"/>
    <lineage>
        <taxon>Bacteria</taxon>
        <taxon>Pseudomonadati</taxon>
        <taxon>Pseudomonadota</taxon>
        <taxon>Betaproteobacteria</taxon>
        <taxon>Burkholderiales</taxon>
        <taxon>Comamonadaceae</taxon>
        <taxon>Variovorax</taxon>
    </lineage>
</organism>
<dbReference type="GO" id="GO:0003700">
    <property type="term" value="F:DNA-binding transcription factor activity"/>
    <property type="evidence" value="ECO:0007669"/>
    <property type="project" value="InterPro"/>
</dbReference>
<accession>A0A0D0MX12</accession>
<dbReference type="RefSeq" id="WP_042577839.1">
    <property type="nucleotide sequence ID" value="NZ_JXQQ01000010.1"/>
</dbReference>
<reference evidence="5 6" key="1">
    <citation type="submission" date="2014-12" db="EMBL/GenBank/DDBJ databases">
        <title>16Stimator: statistical estimation of ribosomal gene copy numbers from draft genome assemblies.</title>
        <authorList>
            <person name="Perisin M.A."/>
            <person name="Vetter M."/>
            <person name="Gilbert J.A."/>
            <person name="Bergelson J."/>
        </authorList>
    </citation>
    <scope>NUCLEOTIDE SEQUENCE [LARGE SCALE GENOMIC DNA]</scope>
    <source>
        <strain evidence="5 6">MEDvA23</strain>
    </source>
</reference>